<dbReference type="CDD" id="cd05466">
    <property type="entry name" value="PBP2_LTTR_substrate"/>
    <property type="match status" value="1"/>
</dbReference>
<dbReference type="InterPro" id="IPR036390">
    <property type="entry name" value="WH_DNA-bd_sf"/>
</dbReference>
<reference evidence="6 7" key="1">
    <citation type="submission" date="2017-10" db="EMBL/GenBank/DDBJ databases">
        <title>Frigbacter circumglobatus gen. nov. sp. nov., isolated from sediment cultured in situ.</title>
        <authorList>
            <person name="Zhao Z."/>
        </authorList>
    </citation>
    <scope>NUCLEOTIDE SEQUENCE [LARGE SCALE GENOMIC DNA]</scope>
    <source>
        <strain evidence="6 7">ZYL</strain>
    </source>
</reference>
<dbReference type="RefSeq" id="WP_099472842.1">
    <property type="nucleotide sequence ID" value="NZ_CP041025.1"/>
</dbReference>
<dbReference type="InParanoid" id="A0A2G4YR20"/>
<evidence type="ECO:0000256" key="1">
    <source>
        <dbReference type="ARBA" id="ARBA00009437"/>
    </source>
</evidence>
<name>A0A2G4YR20_9PROT</name>
<dbReference type="Gene3D" id="3.40.190.10">
    <property type="entry name" value="Periplasmic binding protein-like II"/>
    <property type="match status" value="2"/>
</dbReference>
<dbReference type="PROSITE" id="PS50931">
    <property type="entry name" value="HTH_LYSR"/>
    <property type="match status" value="1"/>
</dbReference>
<proteinExistence type="inferred from homology"/>
<accession>A0A2G4YR20</accession>
<dbReference type="PANTHER" id="PTHR30346">
    <property type="entry name" value="TRANSCRIPTIONAL DUAL REGULATOR HCAR-RELATED"/>
    <property type="match status" value="1"/>
</dbReference>
<dbReference type="SUPFAM" id="SSF53850">
    <property type="entry name" value="Periplasmic binding protein-like II"/>
    <property type="match status" value="1"/>
</dbReference>
<dbReference type="Gene3D" id="1.10.10.10">
    <property type="entry name" value="Winged helix-like DNA-binding domain superfamily/Winged helix DNA-binding domain"/>
    <property type="match status" value="1"/>
</dbReference>
<evidence type="ECO:0000256" key="3">
    <source>
        <dbReference type="ARBA" id="ARBA00023125"/>
    </source>
</evidence>
<dbReference type="InterPro" id="IPR005119">
    <property type="entry name" value="LysR_subst-bd"/>
</dbReference>
<keyword evidence="4" id="KW-0804">Transcription</keyword>
<dbReference type="EMBL" id="PDEM01000022">
    <property type="protein sequence ID" value="PHZ84784.1"/>
    <property type="molecule type" value="Genomic_DNA"/>
</dbReference>
<dbReference type="SUPFAM" id="SSF46785">
    <property type="entry name" value="Winged helix' DNA-binding domain"/>
    <property type="match status" value="1"/>
</dbReference>
<organism evidence="6 7">
    <name type="scientific">Paremcibacter congregatus</name>
    <dbReference type="NCBI Taxonomy" id="2043170"/>
    <lineage>
        <taxon>Bacteria</taxon>
        <taxon>Pseudomonadati</taxon>
        <taxon>Pseudomonadota</taxon>
        <taxon>Alphaproteobacteria</taxon>
        <taxon>Emcibacterales</taxon>
        <taxon>Emcibacteraceae</taxon>
        <taxon>Paremcibacter</taxon>
    </lineage>
</organism>
<dbReference type="FunFam" id="1.10.10.10:FF:000001">
    <property type="entry name" value="LysR family transcriptional regulator"/>
    <property type="match status" value="1"/>
</dbReference>
<dbReference type="PANTHER" id="PTHR30346:SF28">
    <property type="entry name" value="HTH-TYPE TRANSCRIPTIONAL REGULATOR CYNR"/>
    <property type="match status" value="1"/>
</dbReference>
<protein>
    <recommendedName>
        <fullName evidence="5">HTH lysR-type domain-containing protein</fullName>
    </recommendedName>
</protein>
<sequence length="304" mass="34404">MQLRQLKYFVVTAEELHFGKAADRLRLTQPALSLAIKQLEEKVGATLLERAKRRKVTLTTAGKILYKAARHMLFEADRVVENIYQAGQGAGGSLSIAHTDDYTSSFLPDILHQYNEQHPHCMLQFSRGLPFHLIERLNNRELDFIFATKPLNMNVINCNMRAIIPTPFVLVVPENHDLAKRGKIKLQDAADAHFLETPFMRRSPFEIKLSEILANADIAFSSSMDAASPYVLLEMVRMGYGVVISTREALPKSTEGLAIIKLDEPDAYMERGLYWRKDNSNPALQSFLELLEENKANVFESAII</sequence>
<keyword evidence="7" id="KW-1185">Reference proteome</keyword>
<dbReference type="InterPro" id="IPR036388">
    <property type="entry name" value="WH-like_DNA-bd_sf"/>
</dbReference>
<evidence type="ECO:0000313" key="6">
    <source>
        <dbReference type="EMBL" id="PHZ84784.1"/>
    </source>
</evidence>
<comment type="caution">
    <text evidence="6">The sequence shown here is derived from an EMBL/GenBank/DDBJ whole genome shotgun (WGS) entry which is preliminary data.</text>
</comment>
<evidence type="ECO:0000256" key="4">
    <source>
        <dbReference type="ARBA" id="ARBA00023163"/>
    </source>
</evidence>
<dbReference type="AlphaFoldDB" id="A0A2G4YR20"/>
<comment type="similarity">
    <text evidence="1">Belongs to the LysR transcriptional regulatory family.</text>
</comment>
<dbReference type="Pfam" id="PF00126">
    <property type="entry name" value="HTH_1"/>
    <property type="match status" value="1"/>
</dbReference>
<feature type="domain" description="HTH lysR-type" evidence="5">
    <location>
        <begin position="1"/>
        <end position="59"/>
    </location>
</feature>
<keyword evidence="3" id="KW-0238">DNA-binding</keyword>
<dbReference type="InterPro" id="IPR000847">
    <property type="entry name" value="LysR_HTH_N"/>
</dbReference>
<dbReference type="Pfam" id="PF03466">
    <property type="entry name" value="LysR_substrate"/>
    <property type="match status" value="1"/>
</dbReference>
<dbReference type="PRINTS" id="PR00039">
    <property type="entry name" value="HTHLYSR"/>
</dbReference>
<dbReference type="GO" id="GO:0003677">
    <property type="term" value="F:DNA binding"/>
    <property type="evidence" value="ECO:0007669"/>
    <property type="project" value="UniProtKB-KW"/>
</dbReference>
<dbReference type="GO" id="GO:0003700">
    <property type="term" value="F:DNA-binding transcription factor activity"/>
    <property type="evidence" value="ECO:0007669"/>
    <property type="project" value="InterPro"/>
</dbReference>
<dbReference type="OrthoDB" id="9811588at2"/>
<evidence type="ECO:0000313" key="7">
    <source>
        <dbReference type="Proteomes" id="UP000229730"/>
    </source>
</evidence>
<dbReference type="Proteomes" id="UP000229730">
    <property type="component" value="Unassembled WGS sequence"/>
</dbReference>
<evidence type="ECO:0000259" key="5">
    <source>
        <dbReference type="PROSITE" id="PS50931"/>
    </source>
</evidence>
<dbReference type="FunCoup" id="A0A2G4YR20">
    <property type="interactions" value="134"/>
</dbReference>
<gene>
    <name evidence="6" type="ORF">CRD36_10155</name>
</gene>
<keyword evidence="2" id="KW-0805">Transcription regulation</keyword>
<dbReference type="GO" id="GO:0032993">
    <property type="term" value="C:protein-DNA complex"/>
    <property type="evidence" value="ECO:0007669"/>
    <property type="project" value="TreeGrafter"/>
</dbReference>
<evidence type="ECO:0000256" key="2">
    <source>
        <dbReference type="ARBA" id="ARBA00023015"/>
    </source>
</evidence>